<dbReference type="NCBIfam" id="TIGR00152">
    <property type="entry name" value="dephospho-CoA kinase"/>
    <property type="match status" value="1"/>
</dbReference>
<dbReference type="PANTHER" id="PTHR10695:SF46">
    <property type="entry name" value="BIFUNCTIONAL COENZYME A SYNTHASE-RELATED"/>
    <property type="match status" value="1"/>
</dbReference>
<dbReference type="HAMAP" id="MF_00376">
    <property type="entry name" value="Dephospho_CoA_kinase"/>
    <property type="match status" value="1"/>
</dbReference>
<dbReference type="GO" id="GO:0015937">
    <property type="term" value="P:coenzyme A biosynthetic process"/>
    <property type="evidence" value="ECO:0007669"/>
    <property type="project" value="InterPro"/>
</dbReference>
<accession>A0A0L0P7R4</accession>
<dbReference type="Proteomes" id="UP000037122">
    <property type="component" value="Unassembled WGS sequence"/>
</dbReference>
<evidence type="ECO:0000313" key="4">
    <source>
        <dbReference type="Proteomes" id="UP000037122"/>
    </source>
</evidence>
<dbReference type="InterPro" id="IPR001977">
    <property type="entry name" value="Depp_CoAkinase"/>
</dbReference>
<reference evidence="4" key="1">
    <citation type="journal article" date="2015" name="BMC Genomics">
        <title>Draft genome of a commonly misdiagnosed multidrug resistant pathogen Candida auris.</title>
        <authorList>
            <person name="Chatterjee S."/>
            <person name="Alampalli S.V."/>
            <person name="Nageshan R.K."/>
            <person name="Chettiar S.T."/>
            <person name="Joshi S."/>
            <person name="Tatu U.S."/>
        </authorList>
    </citation>
    <scope>NUCLEOTIDE SEQUENCE [LARGE SCALE GENOMIC DNA]</scope>
    <source>
        <strain evidence="4">6684</strain>
    </source>
</reference>
<dbReference type="VEuPathDB" id="FungiDB:CJI97_003836"/>
<dbReference type="VEuPathDB" id="FungiDB:CJJ09_000344"/>
<keyword evidence="2" id="KW-0067">ATP-binding</keyword>
<dbReference type="VEuPathDB" id="FungiDB:CJI96_0002295"/>
<dbReference type="PANTHER" id="PTHR10695">
    <property type="entry name" value="DEPHOSPHO-COA KINASE-RELATED"/>
    <property type="match status" value="1"/>
</dbReference>
<dbReference type="EMBL" id="LGST01000007">
    <property type="protein sequence ID" value="KNE02031.1"/>
    <property type="molecule type" value="Genomic_DNA"/>
</dbReference>
<dbReference type="PROSITE" id="PS51219">
    <property type="entry name" value="DPCK"/>
    <property type="match status" value="1"/>
</dbReference>
<evidence type="ECO:0008006" key="5">
    <source>
        <dbReference type="Google" id="ProtNLM"/>
    </source>
</evidence>
<dbReference type="GO" id="GO:0005524">
    <property type="term" value="F:ATP binding"/>
    <property type="evidence" value="ECO:0007669"/>
    <property type="project" value="UniProtKB-KW"/>
</dbReference>
<dbReference type="VEuPathDB" id="FungiDB:QG37_00970"/>
<name>A0A0L0P7R4_CANAR</name>
<dbReference type="SUPFAM" id="SSF52540">
    <property type="entry name" value="P-loop containing nucleoside triphosphate hydrolases"/>
    <property type="match status" value="1"/>
</dbReference>
<proteinExistence type="inferred from homology"/>
<gene>
    <name evidence="3" type="ORF">QG37_00970</name>
</gene>
<dbReference type="GO" id="GO:0004140">
    <property type="term" value="F:dephospho-CoA kinase activity"/>
    <property type="evidence" value="ECO:0007669"/>
    <property type="project" value="InterPro"/>
</dbReference>
<comment type="caution">
    <text evidence="3">The sequence shown here is derived from an EMBL/GenBank/DDBJ whole genome shotgun (WGS) entry which is preliminary data.</text>
</comment>
<dbReference type="VEuPathDB" id="FungiDB:B9J08_003764"/>
<keyword evidence="1" id="KW-0547">Nucleotide-binding</keyword>
<dbReference type="Pfam" id="PF01121">
    <property type="entry name" value="CoaE"/>
    <property type="match status" value="1"/>
</dbReference>
<dbReference type="AlphaFoldDB" id="A0A0L0P7R4"/>
<protein>
    <recommendedName>
        <fullName evidence="5">Dephospho-CoA kinase</fullName>
    </recommendedName>
</protein>
<dbReference type="VEuPathDB" id="FungiDB:CJJ07_003658"/>
<sequence length="243" mass="26722">MLIVGLTGGIASGKSTVSKEIAESGIPVIDADVIARQVVEPGRKAYDQVVAAFREDVAGLVNPSDSSLNRPALGKAVFGKPERLKILNKIVHQAVKKEIAWLIFKAYVTGNKMVVLDVPLLFESGIHSICGATITVYTEKNTQLKRLLERNPELSEDDAAKRIESQLSNDIRNYRADIVLDNNGTVAQLKENVKSVLAQLSPNWFWHYIDLFPPVGFASAIFTATFRAARDYFKGTTPPKKNI</sequence>
<evidence type="ECO:0000256" key="1">
    <source>
        <dbReference type="ARBA" id="ARBA00022741"/>
    </source>
</evidence>
<dbReference type="Gene3D" id="3.40.50.300">
    <property type="entry name" value="P-loop containing nucleotide triphosphate hydrolases"/>
    <property type="match status" value="1"/>
</dbReference>
<dbReference type="CDD" id="cd02022">
    <property type="entry name" value="DPCK"/>
    <property type="match status" value="1"/>
</dbReference>
<evidence type="ECO:0000313" key="3">
    <source>
        <dbReference type="EMBL" id="KNE02031.1"/>
    </source>
</evidence>
<evidence type="ECO:0000256" key="2">
    <source>
        <dbReference type="ARBA" id="ARBA00022840"/>
    </source>
</evidence>
<organism evidence="3 4">
    <name type="scientific">Candidozyma auris</name>
    <name type="common">Yeast</name>
    <name type="synonym">Candida auris</name>
    <dbReference type="NCBI Taxonomy" id="498019"/>
    <lineage>
        <taxon>Eukaryota</taxon>
        <taxon>Fungi</taxon>
        <taxon>Dikarya</taxon>
        <taxon>Ascomycota</taxon>
        <taxon>Saccharomycotina</taxon>
        <taxon>Pichiomycetes</taxon>
        <taxon>Metschnikowiaceae</taxon>
        <taxon>Candidozyma</taxon>
    </lineage>
</organism>
<dbReference type="InterPro" id="IPR027417">
    <property type="entry name" value="P-loop_NTPase"/>
</dbReference>